<evidence type="ECO:0000313" key="4">
    <source>
        <dbReference type="EMBL" id="KDQ16915.1"/>
    </source>
</evidence>
<dbReference type="GO" id="GO:0005737">
    <property type="term" value="C:cytoplasm"/>
    <property type="evidence" value="ECO:0007669"/>
    <property type="project" value="TreeGrafter"/>
</dbReference>
<proteinExistence type="inferred from homology"/>
<feature type="region of interest" description="Disordered" evidence="2">
    <location>
        <begin position="435"/>
        <end position="462"/>
    </location>
</feature>
<evidence type="ECO:0000256" key="2">
    <source>
        <dbReference type="SAM" id="MobiDB-lite"/>
    </source>
</evidence>
<feature type="domain" description="Peptidase C14 caspase" evidence="3">
    <location>
        <begin position="171"/>
        <end position="554"/>
    </location>
</feature>
<evidence type="ECO:0000313" key="5">
    <source>
        <dbReference type="Proteomes" id="UP000027195"/>
    </source>
</evidence>
<comment type="similarity">
    <text evidence="1">Belongs to the peptidase C14B family.</text>
</comment>
<name>A0A067MQE4_BOTB1</name>
<dbReference type="PANTHER" id="PTHR48104:SF30">
    <property type="entry name" value="METACASPASE-1"/>
    <property type="match status" value="1"/>
</dbReference>
<reference evidence="5" key="1">
    <citation type="journal article" date="2014" name="Proc. Natl. Acad. Sci. U.S.A.">
        <title>Extensive sampling of basidiomycete genomes demonstrates inadequacy of the white-rot/brown-rot paradigm for wood decay fungi.</title>
        <authorList>
            <person name="Riley R."/>
            <person name="Salamov A.A."/>
            <person name="Brown D.W."/>
            <person name="Nagy L.G."/>
            <person name="Floudas D."/>
            <person name="Held B.W."/>
            <person name="Levasseur A."/>
            <person name="Lombard V."/>
            <person name="Morin E."/>
            <person name="Otillar R."/>
            <person name="Lindquist E.A."/>
            <person name="Sun H."/>
            <person name="LaButti K.M."/>
            <person name="Schmutz J."/>
            <person name="Jabbour D."/>
            <person name="Luo H."/>
            <person name="Baker S.E."/>
            <person name="Pisabarro A.G."/>
            <person name="Walton J.D."/>
            <person name="Blanchette R.A."/>
            <person name="Henrissat B."/>
            <person name="Martin F."/>
            <person name="Cullen D."/>
            <person name="Hibbett D.S."/>
            <person name="Grigoriev I.V."/>
        </authorList>
    </citation>
    <scope>NUCLEOTIDE SEQUENCE [LARGE SCALE GENOMIC DNA]</scope>
    <source>
        <strain evidence="5">FD-172 SS1</strain>
    </source>
</reference>
<feature type="compositionally biased region" description="Low complexity" evidence="2">
    <location>
        <begin position="125"/>
        <end position="142"/>
    </location>
</feature>
<accession>A0A067MQE4</accession>
<feature type="compositionally biased region" description="Pro residues" evidence="2">
    <location>
        <begin position="113"/>
        <end position="124"/>
    </location>
</feature>
<dbReference type="InParanoid" id="A0A067MQE4"/>
<dbReference type="GO" id="GO:0006508">
    <property type="term" value="P:proteolysis"/>
    <property type="evidence" value="ECO:0007669"/>
    <property type="project" value="InterPro"/>
</dbReference>
<dbReference type="PANTHER" id="PTHR48104">
    <property type="entry name" value="METACASPASE-4"/>
    <property type="match status" value="1"/>
</dbReference>
<dbReference type="InterPro" id="IPR011600">
    <property type="entry name" value="Pept_C14_caspase"/>
</dbReference>
<feature type="region of interest" description="Disordered" evidence="2">
    <location>
        <begin position="109"/>
        <end position="146"/>
    </location>
</feature>
<evidence type="ECO:0000256" key="1">
    <source>
        <dbReference type="ARBA" id="ARBA00009005"/>
    </source>
</evidence>
<feature type="region of interest" description="Disordered" evidence="2">
    <location>
        <begin position="25"/>
        <end position="68"/>
    </location>
</feature>
<protein>
    <recommendedName>
        <fullName evidence="3">Peptidase C14 caspase domain-containing protein</fullName>
    </recommendedName>
</protein>
<organism evidence="4 5">
    <name type="scientific">Botryobasidium botryosum (strain FD-172 SS1)</name>
    <dbReference type="NCBI Taxonomy" id="930990"/>
    <lineage>
        <taxon>Eukaryota</taxon>
        <taxon>Fungi</taxon>
        <taxon>Dikarya</taxon>
        <taxon>Basidiomycota</taxon>
        <taxon>Agaricomycotina</taxon>
        <taxon>Agaricomycetes</taxon>
        <taxon>Cantharellales</taxon>
        <taxon>Botryobasidiaceae</taxon>
        <taxon>Botryobasidium</taxon>
    </lineage>
</organism>
<dbReference type="Pfam" id="PF00656">
    <property type="entry name" value="Peptidase_C14"/>
    <property type="match status" value="1"/>
</dbReference>
<dbReference type="Proteomes" id="UP000027195">
    <property type="component" value="Unassembled WGS sequence"/>
</dbReference>
<feature type="compositionally biased region" description="Polar residues" evidence="2">
    <location>
        <begin position="386"/>
        <end position="401"/>
    </location>
</feature>
<dbReference type="AlphaFoldDB" id="A0A067MQE4"/>
<dbReference type="OrthoDB" id="3223806at2759"/>
<dbReference type="HOGENOM" id="CLU_483096_0_0_1"/>
<dbReference type="GO" id="GO:0004197">
    <property type="term" value="F:cysteine-type endopeptidase activity"/>
    <property type="evidence" value="ECO:0007669"/>
    <property type="project" value="InterPro"/>
</dbReference>
<dbReference type="EMBL" id="KL198025">
    <property type="protein sequence ID" value="KDQ16915.1"/>
    <property type="molecule type" value="Genomic_DNA"/>
</dbReference>
<dbReference type="InterPro" id="IPR050452">
    <property type="entry name" value="Metacaspase"/>
</dbReference>
<keyword evidence="5" id="KW-1185">Reference proteome</keyword>
<evidence type="ECO:0000259" key="3">
    <source>
        <dbReference type="Pfam" id="PF00656"/>
    </source>
</evidence>
<feature type="region of interest" description="Disordered" evidence="2">
    <location>
        <begin position="383"/>
        <end position="415"/>
    </location>
</feature>
<feature type="compositionally biased region" description="Low complexity" evidence="2">
    <location>
        <begin position="402"/>
        <end position="415"/>
    </location>
</feature>
<dbReference type="Gene3D" id="3.40.50.12660">
    <property type="match status" value="2"/>
</dbReference>
<gene>
    <name evidence="4" type="ORF">BOTBODRAFT_30292</name>
</gene>
<sequence>MATSHPIVYSEEPESVLPDLANLAVHSEDNDSDAPSTPDSDHPESTPDGRTPVIIHPQSQPGLVLTDGSLPADESLIQDVAHITELANPHDVLPTFNQFTSRGIFFSRTASPPSSPLSSPPLSRPPLSSSSSSSSGSRSGSPQRNILPKLVTSWNNMISRAVPSTSQRTPRKKALLIGIQYKNCTWPADLVAPTPADPTPSMSLDSPHHDAKRVKEMLELRGYDDIRVLLDDPALEAKFQPTKKRIIKGMNWLVRGAQSGDKLFFYFAGHGWQIPDLNGDEDDGWDEVILPIDFVQLHEAEKGSGVIVDDDIHDMLVTSLPAGCQLTAISDCCHSGTNLDLRHGYTYDHETKKVVPTNRIRSPISPISETFANTMNNARVFAASPVTGSNPTNPNYRSSIEANADSRSGGAASASAGAQGAIKTKFSVERSGSLSLDGTLTRRPTVTSATSRFLPPRRQSTAMPKPILGHVISWSACQDAELAQETVSGGGIMTSVFKKYMDKPAAQYTYKDLLEKISLDLQRKIERARKAQRAQGWPEEALTPHQVPQLYCSHQLDIDTHFIM</sequence>
<feature type="compositionally biased region" description="Polar residues" evidence="2">
    <location>
        <begin position="435"/>
        <end position="451"/>
    </location>
</feature>